<name>A0ABN2W240_9ACTN</name>
<dbReference type="EMBL" id="BAAAPY010000007">
    <property type="protein sequence ID" value="GAA2080477.1"/>
    <property type="molecule type" value="Genomic_DNA"/>
</dbReference>
<evidence type="ECO:0008006" key="3">
    <source>
        <dbReference type="Google" id="ProtNLM"/>
    </source>
</evidence>
<evidence type="ECO:0000313" key="2">
    <source>
        <dbReference type="Proteomes" id="UP001501480"/>
    </source>
</evidence>
<dbReference type="SUPFAM" id="SSF46689">
    <property type="entry name" value="Homeodomain-like"/>
    <property type="match status" value="1"/>
</dbReference>
<accession>A0ABN2W240</accession>
<dbReference type="Gene3D" id="1.10.357.10">
    <property type="entry name" value="Tetracycline Repressor, domain 2"/>
    <property type="match status" value="1"/>
</dbReference>
<dbReference type="RefSeq" id="WP_344327963.1">
    <property type="nucleotide sequence ID" value="NZ_BAAAPY010000007.1"/>
</dbReference>
<dbReference type="InterPro" id="IPR009057">
    <property type="entry name" value="Homeodomain-like_sf"/>
</dbReference>
<keyword evidence="2" id="KW-1185">Reference proteome</keyword>
<gene>
    <name evidence="1" type="ORF">GCM10009821_21080</name>
</gene>
<dbReference type="Proteomes" id="UP001501480">
    <property type="component" value="Unassembled WGS sequence"/>
</dbReference>
<sequence length="208" mass="22982">MRGPTPDPPDLRRARSDGRAERRLRTQRAIVDAHTELLRAGEMRPTAARVAERAGVSVRTLWAAFGDMEGLLRATTEFWLAADDELRAHIDPTLPLVERIERFCEERARRLENISPAARAAALMEVDSEALRESRRGHVGRVLHEVERTFGPELDACPDREAAFDALVAATSWSSWSMLRDDLGRDASASRAAMVCAVASILTARVGG</sequence>
<reference evidence="1 2" key="1">
    <citation type="journal article" date="2019" name="Int. J. Syst. Evol. Microbiol.">
        <title>The Global Catalogue of Microorganisms (GCM) 10K type strain sequencing project: providing services to taxonomists for standard genome sequencing and annotation.</title>
        <authorList>
            <consortium name="The Broad Institute Genomics Platform"/>
            <consortium name="The Broad Institute Genome Sequencing Center for Infectious Disease"/>
            <person name="Wu L."/>
            <person name="Ma J."/>
        </authorList>
    </citation>
    <scope>NUCLEOTIDE SEQUENCE [LARGE SCALE GENOMIC DNA]</scope>
    <source>
        <strain evidence="1 2">JCM 15749</strain>
    </source>
</reference>
<organism evidence="1 2">
    <name type="scientific">Aeromicrobium halocynthiae</name>
    <dbReference type="NCBI Taxonomy" id="560557"/>
    <lineage>
        <taxon>Bacteria</taxon>
        <taxon>Bacillati</taxon>
        <taxon>Actinomycetota</taxon>
        <taxon>Actinomycetes</taxon>
        <taxon>Propionibacteriales</taxon>
        <taxon>Nocardioidaceae</taxon>
        <taxon>Aeromicrobium</taxon>
    </lineage>
</organism>
<protein>
    <recommendedName>
        <fullName evidence="3">TetR/AcrR family transcriptional regulator</fullName>
    </recommendedName>
</protein>
<proteinExistence type="predicted"/>
<comment type="caution">
    <text evidence="1">The sequence shown here is derived from an EMBL/GenBank/DDBJ whole genome shotgun (WGS) entry which is preliminary data.</text>
</comment>
<evidence type="ECO:0000313" key="1">
    <source>
        <dbReference type="EMBL" id="GAA2080477.1"/>
    </source>
</evidence>